<dbReference type="InterPro" id="IPR016195">
    <property type="entry name" value="Pol/histidinol_Pase-like"/>
</dbReference>
<gene>
    <name evidence="2" type="primary">trpH</name>
    <name evidence="2" type="ORF">GLIP_2062</name>
</gene>
<dbReference type="eggNOG" id="COG0613">
    <property type="taxonomic scope" value="Bacteria"/>
</dbReference>
<comment type="caution">
    <text evidence="2">The sequence shown here is derived from an EMBL/GenBank/DDBJ whole genome shotgun (WGS) entry which is preliminary data.</text>
</comment>
<dbReference type="InterPro" id="IPR004013">
    <property type="entry name" value="PHP_dom"/>
</dbReference>
<dbReference type="Gene3D" id="1.10.150.650">
    <property type="match status" value="1"/>
</dbReference>
<dbReference type="InterPro" id="IPR052018">
    <property type="entry name" value="PHP_domain"/>
</dbReference>
<keyword evidence="3" id="KW-1185">Reference proteome</keyword>
<dbReference type="SUPFAM" id="SSF89550">
    <property type="entry name" value="PHP domain-like"/>
    <property type="match status" value="1"/>
</dbReference>
<protein>
    <submittedName>
        <fullName evidence="2">Protein trpH</fullName>
    </submittedName>
</protein>
<dbReference type="EMBL" id="BAEN01000038">
    <property type="protein sequence ID" value="GAC14690.1"/>
    <property type="molecule type" value="Genomic_DNA"/>
</dbReference>
<dbReference type="STRING" id="1127673.GLIP_2062"/>
<accession>K6YTS6</accession>
<dbReference type="AlphaFoldDB" id="K6YTS6"/>
<evidence type="ECO:0000259" key="1">
    <source>
        <dbReference type="SMART" id="SM00481"/>
    </source>
</evidence>
<dbReference type="InterPro" id="IPR003141">
    <property type="entry name" value="Pol/His_phosphatase_N"/>
</dbReference>
<dbReference type="Proteomes" id="UP000006334">
    <property type="component" value="Unassembled WGS sequence"/>
</dbReference>
<dbReference type="Gene3D" id="3.20.20.140">
    <property type="entry name" value="Metal-dependent hydrolases"/>
    <property type="match status" value="1"/>
</dbReference>
<sequence>MIEAMKIDLHCHSTYSDGRLTPKELLDRAHNMQVDVLALTDHDTVAGVQELKDLQQLTKRTLHIISGVELSTSWHGFDIHIVGLNVDHDDSTFLARLQEQADRRECRAQKIAHKLEKAGVSGVYDVAKQFAGVGQITRAHFARALVKLNAVDSLESAFKKYLGKGKKAHVKPEWISIAVAVTWIQDAGGQAVLAHPGHYDMTAKWLRRLVAEFAFAGGDGIEANHMHLAPSKRELLVELAIEHNLLASTGSDFHYPSRWTELGKSLAFSEQLTPVWHDWQNIAPQNVA</sequence>
<organism evidence="2 3">
    <name type="scientific">Aliiglaciecola lipolytica E3</name>
    <dbReference type="NCBI Taxonomy" id="1127673"/>
    <lineage>
        <taxon>Bacteria</taxon>
        <taxon>Pseudomonadati</taxon>
        <taxon>Pseudomonadota</taxon>
        <taxon>Gammaproteobacteria</taxon>
        <taxon>Alteromonadales</taxon>
        <taxon>Alteromonadaceae</taxon>
        <taxon>Aliiglaciecola</taxon>
    </lineage>
</organism>
<proteinExistence type="predicted"/>
<dbReference type="Pfam" id="PF02811">
    <property type="entry name" value="PHP"/>
    <property type="match status" value="1"/>
</dbReference>
<dbReference type="SMART" id="SM00481">
    <property type="entry name" value="POLIIIAc"/>
    <property type="match status" value="1"/>
</dbReference>
<evidence type="ECO:0000313" key="3">
    <source>
        <dbReference type="Proteomes" id="UP000006334"/>
    </source>
</evidence>
<reference evidence="2 3" key="1">
    <citation type="journal article" date="2017" name="Antonie Van Leeuwenhoek">
        <title>Rhizobium rhizosphaerae sp. nov., a novel species isolated from rice rhizosphere.</title>
        <authorList>
            <person name="Zhao J.J."/>
            <person name="Zhang J."/>
            <person name="Zhang R.J."/>
            <person name="Zhang C.W."/>
            <person name="Yin H.Q."/>
            <person name="Zhang X.X."/>
        </authorList>
    </citation>
    <scope>NUCLEOTIDE SEQUENCE [LARGE SCALE GENOMIC DNA]</scope>
    <source>
        <strain evidence="2 3">E3</strain>
    </source>
</reference>
<dbReference type="GO" id="GO:0004534">
    <property type="term" value="F:5'-3' RNA exonuclease activity"/>
    <property type="evidence" value="ECO:0007669"/>
    <property type="project" value="TreeGrafter"/>
</dbReference>
<feature type="domain" description="Polymerase/histidinol phosphatase N-terminal" evidence="1">
    <location>
        <begin position="7"/>
        <end position="74"/>
    </location>
</feature>
<dbReference type="PANTHER" id="PTHR42924:SF3">
    <property type="entry name" value="POLYMERASE_HISTIDINOL PHOSPHATASE N-TERMINAL DOMAIN-CONTAINING PROTEIN"/>
    <property type="match status" value="1"/>
</dbReference>
<dbReference type="CDD" id="cd07438">
    <property type="entry name" value="PHP_HisPPase_AMP"/>
    <property type="match status" value="1"/>
</dbReference>
<name>K6YTS6_9ALTE</name>
<evidence type="ECO:0000313" key="2">
    <source>
        <dbReference type="EMBL" id="GAC14690.1"/>
    </source>
</evidence>
<dbReference type="GO" id="GO:0035312">
    <property type="term" value="F:5'-3' DNA exonuclease activity"/>
    <property type="evidence" value="ECO:0007669"/>
    <property type="project" value="TreeGrafter"/>
</dbReference>
<dbReference type="PANTHER" id="PTHR42924">
    <property type="entry name" value="EXONUCLEASE"/>
    <property type="match status" value="1"/>
</dbReference>